<reference evidence="1" key="1">
    <citation type="submission" date="2021-06" db="EMBL/GenBank/DDBJ databases">
        <authorList>
            <person name="Kallberg Y."/>
            <person name="Tangrot J."/>
            <person name="Rosling A."/>
        </authorList>
    </citation>
    <scope>NUCLEOTIDE SEQUENCE</scope>
    <source>
        <strain evidence="1">MT106</strain>
    </source>
</reference>
<dbReference type="AlphaFoldDB" id="A0A9N9CAN7"/>
<evidence type="ECO:0000313" key="2">
    <source>
        <dbReference type="Proteomes" id="UP000789831"/>
    </source>
</evidence>
<proteinExistence type="predicted"/>
<dbReference type="Proteomes" id="UP000789831">
    <property type="component" value="Unassembled WGS sequence"/>
</dbReference>
<dbReference type="OrthoDB" id="2422311at2759"/>
<comment type="caution">
    <text evidence="1">The sequence shown here is derived from an EMBL/GenBank/DDBJ whole genome shotgun (WGS) entry which is preliminary data.</text>
</comment>
<name>A0A9N9CAN7_9GLOM</name>
<sequence>NNLFFGESFEHAIKVSEKFISIAGGRQHKLLAGYAFFLQKGKEKSNLIAKLDDDIKEIKQPSANASYGVNSDDISSAPKYWLTPKICL</sequence>
<evidence type="ECO:0000313" key="1">
    <source>
        <dbReference type="EMBL" id="CAG8595046.1"/>
    </source>
</evidence>
<gene>
    <name evidence="1" type="ORF">AGERDE_LOCUS8805</name>
</gene>
<feature type="non-terminal residue" evidence="1">
    <location>
        <position position="88"/>
    </location>
</feature>
<organism evidence="1 2">
    <name type="scientific">Ambispora gerdemannii</name>
    <dbReference type="NCBI Taxonomy" id="144530"/>
    <lineage>
        <taxon>Eukaryota</taxon>
        <taxon>Fungi</taxon>
        <taxon>Fungi incertae sedis</taxon>
        <taxon>Mucoromycota</taxon>
        <taxon>Glomeromycotina</taxon>
        <taxon>Glomeromycetes</taxon>
        <taxon>Archaeosporales</taxon>
        <taxon>Ambisporaceae</taxon>
        <taxon>Ambispora</taxon>
    </lineage>
</organism>
<protein>
    <submittedName>
        <fullName evidence="1">5742_t:CDS:1</fullName>
    </submittedName>
</protein>
<keyword evidence="2" id="KW-1185">Reference proteome</keyword>
<dbReference type="EMBL" id="CAJVPL010001985">
    <property type="protein sequence ID" value="CAG8595046.1"/>
    <property type="molecule type" value="Genomic_DNA"/>
</dbReference>
<accession>A0A9N9CAN7</accession>